<dbReference type="GeneID" id="19185035"/>
<protein>
    <recommendedName>
        <fullName evidence="3">Sulfatase N-terminal domain-containing protein</fullName>
    </recommendedName>
</protein>
<comment type="caution">
    <text evidence="1">The sequence shown here is derived from an EMBL/GenBank/DDBJ whole genome shotgun (WGS) entry which is preliminary data.</text>
</comment>
<organism evidence="1 2">
    <name type="scientific">Cladophialophora psammophila CBS 110553</name>
    <dbReference type="NCBI Taxonomy" id="1182543"/>
    <lineage>
        <taxon>Eukaryota</taxon>
        <taxon>Fungi</taxon>
        <taxon>Dikarya</taxon>
        <taxon>Ascomycota</taxon>
        <taxon>Pezizomycotina</taxon>
        <taxon>Eurotiomycetes</taxon>
        <taxon>Chaetothyriomycetidae</taxon>
        <taxon>Chaetothyriales</taxon>
        <taxon>Herpotrichiellaceae</taxon>
        <taxon>Cladophialophora</taxon>
    </lineage>
</organism>
<accession>W9XFR9</accession>
<reference evidence="1 2" key="1">
    <citation type="submission" date="2013-03" db="EMBL/GenBank/DDBJ databases">
        <title>The Genome Sequence of Cladophialophora psammophila CBS 110553.</title>
        <authorList>
            <consortium name="The Broad Institute Genomics Platform"/>
            <person name="Cuomo C."/>
            <person name="de Hoog S."/>
            <person name="Gorbushina A."/>
            <person name="Walker B."/>
            <person name="Young S.K."/>
            <person name="Zeng Q."/>
            <person name="Gargeya S."/>
            <person name="Fitzgerald M."/>
            <person name="Haas B."/>
            <person name="Abouelleil A."/>
            <person name="Allen A.W."/>
            <person name="Alvarado L."/>
            <person name="Arachchi H.M."/>
            <person name="Berlin A.M."/>
            <person name="Chapman S.B."/>
            <person name="Gainer-Dewar J."/>
            <person name="Goldberg J."/>
            <person name="Griggs A."/>
            <person name="Gujja S."/>
            <person name="Hansen M."/>
            <person name="Howarth C."/>
            <person name="Imamovic A."/>
            <person name="Ireland A."/>
            <person name="Larimer J."/>
            <person name="McCowan C."/>
            <person name="Murphy C."/>
            <person name="Pearson M."/>
            <person name="Poon T.W."/>
            <person name="Priest M."/>
            <person name="Roberts A."/>
            <person name="Saif S."/>
            <person name="Shea T."/>
            <person name="Sisk P."/>
            <person name="Sykes S."/>
            <person name="Wortman J."/>
            <person name="Nusbaum C."/>
            <person name="Birren B."/>
        </authorList>
    </citation>
    <scope>NUCLEOTIDE SEQUENCE [LARGE SCALE GENOMIC DNA]</scope>
    <source>
        <strain evidence="1 2">CBS 110553</strain>
    </source>
</reference>
<name>W9XFR9_9EURO</name>
<evidence type="ECO:0000313" key="1">
    <source>
        <dbReference type="EMBL" id="EXJ75791.1"/>
    </source>
</evidence>
<dbReference type="HOGENOM" id="CLU_2637872_0_0_1"/>
<proteinExistence type="predicted"/>
<keyword evidence="2" id="KW-1185">Reference proteome</keyword>
<dbReference type="STRING" id="1182543.W9XFR9"/>
<dbReference type="AlphaFoldDB" id="W9XFR9"/>
<dbReference type="Gene3D" id="3.40.720.10">
    <property type="entry name" value="Alkaline Phosphatase, subunit A"/>
    <property type="match status" value="1"/>
</dbReference>
<dbReference type="RefSeq" id="XP_007739108.1">
    <property type="nucleotide sequence ID" value="XM_007740918.1"/>
</dbReference>
<dbReference type="InterPro" id="IPR017850">
    <property type="entry name" value="Alkaline_phosphatase_core_sf"/>
</dbReference>
<dbReference type="EMBL" id="AMGX01000001">
    <property type="protein sequence ID" value="EXJ75791.1"/>
    <property type="molecule type" value="Genomic_DNA"/>
</dbReference>
<gene>
    <name evidence="1" type="ORF">A1O5_00298</name>
</gene>
<dbReference type="SUPFAM" id="SSF53649">
    <property type="entry name" value="Alkaline phosphatase-like"/>
    <property type="match status" value="1"/>
</dbReference>
<dbReference type="Proteomes" id="UP000019471">
    <property type="component" value="Unassembled WGS sequence"/>
</dbReference>
<evidence type="ECO:0008006" key="3">
    <source>
        <dbReference type="Google" id="ProtNLM"/>
    </source>
</evidence>
<sequence>MGIVSRLDDQFGRITSILLSTNLSSTTVTMFFTDHGEYMGDHGLIAKWPSGLSDLKAGLQHRDLTLVGRAVALRSKE</sequence>
<dbReference type="OrthoDB" id="103349at2759"/>
<evidence type="ECO:0000313" key="2">
    <source>
        <dbReference type="Proteomes" id="UP000019471"/>
    </source>
</evidence>